<feature type="domain" description="AMP-dependent synthetase/ligase" evidence="1">
    <location>
        <begin position="13"/>
        <end position="349"/>
    </location>
</feature>
<dbReference type="InterPro" id="IPR050237">
    <property type="entry name" value="ATP-dep_AMP-bd_enzyme"/>
</dbReference>
<dbReference type="PANTHER" id="PTHR43767">
    <property type="entry name" value="LONG-CHAIN-FATTY-ACID--COA LIGASE"/>
    <property type="match status" value="1"/>
</dbReference>
<reference evidence="3" key="1">
    <citation type="submission" date="2016-10" db="EMBL/GenBank/DDBJ databases">
        <authorList>
            <person name="Varghese N."/>
            <person name="Submissions S."/>
        </authorList>
    </citation>
    <scope>NUCLEOTIDE SEQUENCE [LARGE SCALE GENOMIC DNA]</scope>
    <source>
        <strain evidence="3">DSM 28453</strain>
    </source>
</reference>
<dbReference type="GO" id="GO:0016874">
    <property type="term" value="F:ligase activity"/>
    <property type="evidence" value="ECO:0007669"/>
    <property type="project" value="UniProtKB-KW"/>
</dbReference>
<dbReference type="PANTHER" id="PTHR43767:SF1">
    <property type="entry name" value="NONRIBOSOMAL PEPTIDE SYNTHASE PES1 (EUROFUNG)-RELATED"/>
    <property type="match status" value="1"/>
</dbReference>
<dbReference type="InterPro" id="IPR042099">
    <property type="entry name" value="ANL_N_sf"/>
</dbReference>
<keyword evidence="3" id="KW-1185">Reference proteome</keyword>
<protein>
    <submittedName>
        <fullName evidence="2">Acyl-CoA synthetase (AMP-forming)/AMP-acid ligase II</fullName>
    </submittedName>
</protein>
<evidence type="ECO:0000259" key="1">
    <source>
        <dbReference type="Pfam" id="PF00501"/>
    </source>
</evidence>
<dbReference type="Proteomes" id="UP000198851">
    <property type="component" value="Unassembled WGS sequence"/>
</dbReference>
<evidence type="ECO:0000313" key="3">
    <source>
        <dbReference type="Proteomes" id="UP000198851"/>
    </source>
</evidence>
<dbReference type="Gene3D" id="3.40.50.12780">
    <property type="entry name" value="N-terminal domain of ligase-like"/>
    <property type="match status" value="1"/>
</dbReference>
<dbReference type="InterPro" id="IPR000873">
    <property type="entry name" value="AMP-dep_synth/lig_dom"/>
</dbReference>
<organism evidence="2 3">
    <name type="scientific">Shimia haliotis</name>
    <dbReference type="NCBI Taxonomy" id="1280847"/>
    <lineage>
        <taxon>Bacteria</taxon>
        <taxon>Pseudomonadati</taxon>
        <taxon>Pseudomonadota</taxon>
        <taxon>Alphaproteobacteria</taxon>
        <taxon>Rhodobacterales</taxon>
        <taxon>Roseobacteraceae</taxon>
    </lineage>
</organism>
<evidence type="ECO:0000313" key="2">
    <source>
        <dbReference type="EMBL" id="SFK75038.1"/>
    </source>
</evidence>
<name>A0A1I4C1R6_9RHOB</name>
<dbReference type="STRING" id="1280847.SAMN04488036_1027"/>
<accession>A0A1I4C1R6</accession>
<keyword evidence="2" id="KW-0436">Ligase</keyword>
<dbReference type="EMBL" id="FOSZ01000002">
    <property type="protein sequence ID" value="SFK75038.1"/>
    <property type="molecule type" value="Genomic_DNA"/>
</dbReference>
<gene>
    <name evidence="2" type="ORF">SAMN04488036_1027</name>
</gene>
<dbReference type="SUPFAM" id="SSF56801">
    <property type="entry name" value="Acetyl-CoA synthetase-like"/>
    <property type="match status" value="1"/>
</dbReference>
<dbReference type="RefSeq" id="WP_170846683.1">
    <property type="nucleotide sequence ID" value="NZ_FOSZ01000002.1"/>
</dbReference>
<proteinExistence type="predicted"/>
<dbReference type="AlphaFoldDB" id="A0A1I4C1R6"/>
<dbReference type="Pfam" id="PF00501">
    <property type="entry name" value="AMP-binding"/>
    <property type="match status" value="1"/>
</dbReference>
<sequence>MQFENRNIGTIVREWAERAPDARSIEYQTEVFTRQDVQNSAAHLAQHFSQLGVQRSGSVALLVGNPVRGIESMLALWSLGAAVLFLDARQSDEEIDRAFQTNGISIGFSDLPRFQKTAQFEALPPRQDDIVKREMLIFADEAGELDALILSSSGTTSLPRYRRVSHQAFVQQLNVAANLIGNPVPYPSLVYGSPAFGAVIGNWVRLLMHGTFALSLPMFLKTAELDRALRRSDVLAAGLPPVLIRALIEFHKSESPLASTPAYANLKRLISVGGPISANDLQEAYALLSRGVRNIYSMTGVGAVSLLEGNDIPQRPNSVGKPLKGVKVRIVGASGETLPIGETGRIMARATWKSGADEIESGDIGRKDEQGFLYVVGRSEQIATRNSVNVNLIDLETDVKKIDGVRDCIAFSKASENTADDEIFLAVETSRPFTEMRNLVQRSAAVFRHPDYFLVSPLLPRNAANKLSLRALKDEVTQKETRFVAF</sequence>